<feature type="transmembrane region" description="Helical" evidence="2">
    <location>
        <begin position="767"/>
        <end position="784"/>
    </location>
</feature>
<feature type="transmembrane region" description="Helical" evidence="2">
    <location>
        <begin position="726"/>
        <end position="747"/>
    </location>
</feature>
<feature type="region of interest" description="Disordered" evidence="1">
    <location>
        <begin position="1303"/>
        <end position="1355"/>
    </location>
</feature>
<dbReference type="InterPro" id="IPR021840">
    <property type="entry name" value="DUF3433"/>
</dbReference>
<evidence type="ECO:0000256" key="2">
    <source>
        <dbReference type="SAM" id="Phobius"/>
    </source>
</evidence>
<keyword evidence="2" id="KW-0812">Transmembrane</keyword>
<organism evidence="3 4">
    <name type="scientific">Cercophora samala</name>
    <dbReference type="NCBI Taxonomy" id="330535"/>
    <lineage>
        <taxon>Eukaryota</taxon>
        <taxon>Fungi</taxon>
        <taxon>Dikarya</taxon>
        <taxon>Ascomycota</taxon>
        <taxon>Pezizomycotina</taxon>
        <taxon>Sordariomycetes</taxon>
        <taxon>Sordariomycetidae</taxon>
        <taxon>Sordariales</taxon>
        <taxon>Lasiosphaeriaceae</taxon>
        <taxon>Cercophora</taxon>
    </lineage>
</organism>
<feature type="compositionally biased region" description="Low complexity" evidence="1">
    <location>
        <begin position="96"/>
        <end position="117"/>
    </location>
</feature>
<protein>
    <submittedName>
        <fullName evidence="3">Uncharacterized protein</fullName>
    </submittedName>
</protein>
<feature type="transmembrane region" description="Helical" evidence="2">
    <location>
        <begin position="176"/>
        <end position="195"/>
    </location>
</feature>
<keyword evidence="4" id="KW-1185">Reference proteome</keyword>
<feature type="compositionally biased region" description="Polar residues" evidence="1">
    <location>
        <begin position="49"/>
        <end position="92"/>
    </location>
</feature>
<feature type="compositionally biased region" description="Low complexity" evidence="1">
    <location>
        <begin position="1320"/>
        <end position="1331"/>
    </location>
</feature>
<feature type="transmembrane region" description="Helical" evidence="2">
    <location>
        <begin position="255"/>
        <end position="277"/>
    </location>
</feature>
<keyword evidence="2" id="KW-0472">Membrane</keyword>
<evidence type="ECO:0000313" key="3">
    <source>
        <dbReference type="EMBL" id="KAK0669043.1"/>
    </source>
</evidence>
<feature type="transmembrane region" description="Helical" evidence="2">
    <location>
        <begin position="833"/>
        <end position="858"/>
    </location>
</feature>
<feature type="region of interest" description="Disordered" evidence="1">
    <location>
        <begin position="1162"/>
        <end position="1183"/>
    </location>
</feature>
<dbReference type="EMBL" id="JAULSY010000047">
    <property type="protein sequence ID" value="KAK0669043.1"/>
    <property type="molecule type" value="Genomic_DNA"/>
</dbReference>
<reference evidence="3" key="1">
    <citation type="submission" date="2023-06" db="EMBL/GenBank/DDBJ databases">
        <title>Genome-scale phylogeny and comparative genomics of the fungal order Sordariales.</title>
        <authorList>
            <consortium name="Lawrence Berkeley National Laboratory"/>
            <person name="Hensen N."/>
            <person name="Bonometti L."/>
            <person name="Westerberg I."/>
            <person name="Brannstrom I.O."/>
            <person name="Guillou S."/>
            <person name="Cros-Aarteil S."/>
            <person name="Calhoun S."/>
            <person name="Haridas S."/>
            <person name="Kuo A."/>
            <person name="Mondo S."/>
            <person name="Pangilinan J."/>
            <person name="Riley R."/>
            <person name="Labutti K."/>
            <person name="Andreopoulos B."/>
            <person name="Lipzen A."/>
            <person name="Chen C."/>
            <person name="Yanf M."/>
            <person name="Daum C."/>
            <person name="Ng V."/>
            <person name="Clum A."/>
            <person name="Steindorff A."/>
            <person name="Ohm R."/>
            <person name="Martin F."/>
            <person name="Silar P."/>
            <person name="Natvig D."/>
            <person name="Lalanne C."/>
            <person name="Gautier V."/>
            <person name="Ament-Velasquez S.L."/>
            <person name="Kruys A."/>
            <person name="Hutchinson M.I."/>
            <person name="Powell A.J."/>
            <person name="Barry K."/>
            <person name="Miller A.N."/>
            <person name="Grigoriev I.V."/>
            <person name="Debuchy R."/>
            <person name="Gladieux P."/>
            <person name="Thoren M.H."/>
            <person name="Johannesson H."/>
        </authorList>
    </citation>
    <scope>NUCLEOTIDE SEQUENCE</scope>
    <source>
        <strain evidence="3">CBS 307.81</strain>
    </source>
</reference>
<evidence type="ECO:0000256" key="1">
    <source>
        <dbReference type="SAM" id="MobiDB-lite"/>
    </source>
</evidence>
<sequence>MSGEEESAISNQQQHPHNVQHQASPRASAPAEPSSQVSVVNGNHDVLTPETSSPDAMAAGQNNPAHMSTTNSTSHGSQLHVQSSTPTHQTPSIPELTSATLSPASPATSISNTSSIQQSATQPVFKTPYGKWRPAYLRKTVLASFVILFTSLAALVQLINWLSYNRNGLQAANESLSWLWVFSPTIIVTIINSLWGRVAYQSMRYSPWIRLASWAPGQPAEKTPQRTASRTLLVDYPNMSPPKAVWQALRYGDPLVAASILVTFVVWIQITISTGLINLEPMAMGEFSIPITLQDEFISMPAMSPNASVQSIPMTTINGMITVNVTLPSGHVPGYAFQQFSPVDDITSDSIRVMEAKVRASSVDVQCDTLPLGEQPLKRPDLPDVLFFRFKSTRHCKTPGQYLFQISAQNVPDVPEGKSYFWIYDDRTACSERKDVIVAAVVAVNRRGDDLTYLSSSHILCKSSLVIGDVMVRQESGLQPVVVPSGKTNAIVDTNIVSQIHNHRLDNIRYGADMQANSGSDYIKELQLSPFRVGASLVRGGHPPSVTEYLESSALEEVMMAWIQQFGALIAHYNSRSAISQPATVTASAIEDRLVVNSNVAIGMTGGFVLMALLAAWMVYRAPRAAGFAPRDPDTISGSCVLFSKGSELMDVLHGTGSSGPEEVEPLLKGSYRAVLKDSPESSLSPTFHIEQDSLGANVSIQSASSPPSTPNRQFFQPWSPIGLRLWSRLVGLFCTVVMLTAIIVLLDHSNRNSGFLSVSDDSRIQYLWTILPTLFMEALTVYVRGCDFSLRALAPFTALQSRRETFDRALSVSYTNELGIFTLIKSVKQRNYAVLASKMIAILATTLPIVSNALFAVEQLGATVDVRVQQITEFAPADYEAQSWQAPSAVGSLLLRKDFNSSFPQWSYEEWAFHTQQLIVDGQDASLDVTGLTVEARIPAVSVDLDCRINITETSQGMSSDGGIVVPHEGVNITCFAELDCQKHEYFGGSLGGSYLSSSCQRGRSDSLPDVTNYIWGRCANDKIVFLARLSCEEVAVEQHFDLTLHGPDLVMDGTGNSRPVPITESRRPYNFSGKTTRLYDSIDPLNIRPLVDTNPSGALLDRFFRSLINEKVTLPLSDLSSRNTADRVIQAIKKQHGIIRAQTLNYDGRSVMADTPAIRVPLTPAPEPTAARATTPKESRNRLLQSAPATWVLVAVMALMMILTVTSIIITDKVQIPKSPGSIASIASLLADSTILSHLPPLPGGGVQWMGEKELESWFEKKGVTFQMGWFGQAPPRGRGRYYTIGVVEDEEIAMGNMTNATTSLGHGRQGPRSARQSSPSTPGISSGSQAQLVGGAAPMGASGTAPSGPDAV</sequence>
<dbReference type="PANTHER" id="PTHR37544">
    <property type="entry name" value="SPRAY-RELATED"/>
    <property type="match status" value="1"/>
</dbReference>
<comment type="caution">
    <text evidence="3">The sequence shown here is derived from an EMBL/GenBank/DDBJ whole genome shotgun (WGS) entry which is preliminary data.</text>
</comment>
<proteinExistence type="predicted"/>
<feature type="region of interest" description="Disordered" evidence="1">
    <location>
        <begin position="1"/>
        <end position="117"/>
    </location>
</feature>
<dbReference type="PANTHER" id="PTHR37544:SF1">
    <property type="entry name" value="PHOSPHORIBOSYLAMINOIMIDAZOLE-SUCCINOCARBOXAMIDE SYNTHASE"/>
    <property type="match status" value="1"/>
</dbReference>
<feature type="transmembrane region" description="Helical" evidence="2">
    <location>
        <begin position="141"/>
        <end position="164"/>
    </location>
</feature>
<feature type="transmembrane region" description="Helical" evidence="2">
    <location>
        <begin position="600"/>
        <end position="620"/>
    </location>
</feature>
<gene>
    <name evidence="3" type="ORF">QBC41DRAFT_112335</name>
</gene>
<dbReference type="Pfam" id="PF11915">
    <property type="entry name" value="DUF3433"/>
    <property type="match status" value="2"/>
</dbReference>
<keyword evidence="2" id="KW-1133">Transmembrane helix</keyword>
<feature type="compositionally biased region" description="Low complexity" evidence="1">
    <location>
        <begin position="11"/>
        <end position="35"/>
    </location>
</feature>
<feature type="transmembrane region" description="Helical" evidence="2">
    <location>
        <begin position="1191"/>
        <end position="1212"/>
    </location>
</feature>
<evidence type="ECO:0000313" key="4">
    <source>
        <dbReference type="Proteomes" id="UP001174997"/>
    </source>
</evidence>
<name>A0AA39ZDL7_9PEZI</name>
<dbReference type="Proteomes" id="UP001174997">
    <property type="component" value="Unassembled WGS sequence"/>
</dbReference>
<accession>A0AA39ZDL7</accession>